<gene>
    <name evidence="1" type="ORF">IQ19_02932</name>
</gene>
<dbReference type="AlphaFoldDB" id="A0A562JS59"/>
<dbReference type="Proteomes" id="UP000318667">
    <property type="component" value="Unassembled WGS sequence"/>
</dbReference>
<dbReference type="Gene3D" id="3.40.30.10">
    <property type="entry name" value="Glutaredoxin"/>
    <property type="match status" value="1"/>
</dbReference>
<proteinExistence type="predicted"/>
<name>A0A562JS59_9BACI</name>
<dbReference type="EMBL" id="VLKI01000007">
    <property type="protein sequence ID" value="TWH85991.1"/>
    <property type="molecule type" value="Genomic_DNA"/>
</dbReference>
<organism evidence="1 2">
    <name type="scientific">Cytobacillus oceanisediminis</name>
    <dbReference type="NCBI Taxonomy" id="665099"/>
    <lineage>
        <taxon>Bacteria</taxon>
        <taxon>Bacillati</taxon>
        <taxon>Bacillota</taxon>
        <taxon>Bacilli</taxon>
        <taxon>Bacillales</taxon>
        <taxon>Bacillaceae</taxon>
        <taxon>Cytobacillus</taxon>
    </lineage>
</organism>
<reference evidence="1 2" key="1">
    <citation type="journal article" date="2015" name="Stand. Genomic Sci.">
        <title>Genomic Encyclopedia of Bacterial and Archaeal Type Strains, Phase III: the genomes of soil and plant-associated and newly described type strains.</title>
        <authorList>
            <person name="Whitman W.B."/>
            <person name="Woyke T."/>
            <person name="Klenk H.P."/>
            <person name="Zhou Y."/>
            <person name="Lilburn T.G."/>
            <person name="Beck B.J."/>
            <person name="De Vos P."/>
            <person name="Vandamme P."/>
            <person name="Eisen J.A."/>
            <person name="Garrity G."/>
            <person name="Hugenholtz P."/>
            <person name="Kyrpides N.C."/>
        </authorList>
    </citation>
    <scope>NUCLEOTIDE SEQUENCE [LARGE SCALE GENOMIC DNA]</scope>
    <source>
        <strain evidence="1 2">CGMCC 1.10115</strain>
    </source>
</reference>
<accession>A0A562JS59</accession>
<dbReference type="OrthoDB" id="9809746at2"/>
<keyword evidence="2" id="KW-1185">Reference proteome</keyword>
<evidence type="ECO:0000313" key="2">
    <source>
        <dbReference type="Proteomes" id="UP000318667"/>
    </source>
</evidence>
<protein>
    <submittedName>
        <fullName evidence="1">AhpC/TSA family protein</fullName>
    </submittedName>
</protein>
<comment type="caution">
    <text evidence="1">The sequence shown here is derived from an EMBL/GenBank/DDBJ whole genome shotgun (WGS) entry which is preliminary data.</text>
</comment>
<evidence type="ECO:0000313" key="1">
    <source>
        <dbReference type="EMBL" id="TWH85991.1"/>
    </source>
</evidence>
<sequence>MIAVSTESPDNSLSSKEKYDPPFLVLSDRNSHVTSADKKAYEVPEYLAETLKGVLGLDLIRYNDADVAILPVPATFIIDKKESFNLLLKIQTIRLV</sequence>